<evidence type="ECO:0000313" key="1">
    <source>
        <dbReference type="EMBL" id="CAF1278661.1"/>
    </source>
</evidence>
<accession>A0A815C543</accession>
<dbReference type="Proteomes" id="UP000663864">
    <property type="component" value="Unassembled WGS sequence"/>
</dbReference>
<comment type="caution">
    <text evidence="1">The sequence shown here is derived from an EMBL/GenBank/DDBJ whole genome shotgun (WGS) entry which is preliminary data.</text>
</comment>
<sequence length="80" mass="9644">MSQTHIATQDIIDIERKHCADNDKEFLTIDDFNKNHQSNEAIRWYTRDSYLHSSYICQLRHSRKMLNPIRLYPLLDITHN</sequence>
<evidence type="ECO:0000313" key="3">
    <source>
        <dbReference type="Proteomes" id="UP000663864"/>
    </source>
</evidence>
<dbReference type="Proteomes" id="UP000663836">
    <property type="component" value="Unassembled WGS sequence"/>
</dbReference>
<gene>
    <name evidence="2" type="ORF">JBS370_LOCUS14934</name>
    <name evidence="1" type="ORF">ZHD862_LOCUS26808</name>
</gene>
<proteinExistence type="predicted"/>
<dbReference type="EMBL" id="CAJNOT010002048">
    <property type="protein sequence ID" value="CAF1278661.1"/>
    <property type="molecule type" value="Genomic_DNA"/>
</dbReference>
<protein>
    <submittedName>
        <fullName evidence="1">Uncharacterized protein</fullName>
    </submittedName>
</protein>
<evidence type="ECO:0000313" key="2">
    <source>
        <dbReference type="EMBL" id="CAF3794365.1"/>
    </source>
</evidence>
<name>A0A815C543_9BILA</name>
<dbReference type="EMBL" id="CAJOBD010001387">
    <property type="protein sequence ID" value="CAF3794365.1"/>
    <property type="molecule type" value="Genomic_DNA"/>
</dbReference>
<organism evidence="1 3">
    <name type="scientific">Rotaria sordida</name>
    <dbReference type="NCBI Taxonomy" id="392033"/>
    <lineage>
        <taxon>Eukaryota</taxon>
        <taxon>Metazoa</taxon>
        <taxon>Spiralia</taxon>
        <taxon>Gnathifera</taxon>
        <taxon>Rotifera</taxon>
        <taxon>Eurotatoria</taxon>
        <taxon>Bdelloidea</taxon>
        <taxon>Philodinida</taxon>
        <taxon>Philodinidae</taxon>
        <taxon>Rotaria</taxon>
    </lineage>
</organism>
<dbReference type="AlphaFoldDB" id="A0A815C543"/>
<reference evidence="1" key="1">
    <citation type="submission" date="2021-02" db="EMBL/GenBank/DDBJ databases">
        <authorList>
            <person name="Nowell W R."/>
        </authorList>
    </citation>
    <scope>NUCLEOTIDE SEQUENCE</scope>
</reference>